<organism evidence="2 3">
    <name type="scientific">Eimeria mitis</name>
    <dbReference type="NCBI Taxonomy" id="44415"/>
    <lineage>
        <taxon>Eukaryota</taxon>
        <taxon>Sar</taxon>
        <taxon>Alveolata</taxon>
        <taxon>Apicomplexa</taxon>
        <taxon>Conoidasida</taxon>
        <taxon>Coccidia</taxon>
        <taxon>Eucoccidiorida</taxon>
        <taxon>Eimeriorina</taxon>
        <taxon>Eimeriidae</taxon>
        <taxon>Eimeria</taxon>
    </lineage>
</organism>
<name>U6JN76_9EIME</name>
<keyword evidence="1" id="KW-0732">Signal</keyword>
<dbReference type="VEuPathDB" id="ToxoDB:EMH_0078910"/>
<gene>
    <name evidence="2" type="ORF">EMH_0078910</name>
</gene>
<evidence type="ECO:0000256" key="1">
    <source>
        <dbReference type="SAM" id="SignalP"/>
    </source>
</evidence>
<dbReference type="Gene3D" id="3.40.33.10">
    <property type="entry name" value="CAP"/>
    <property type="match status" value="1"/>
</dbReference>
<dbReference type="OrthoDB" id="348012at2759"/>
<dbReference type="Pfam" id="PF11054">
    <property type="entry name" value="Surface_antigen"/>
    <property type="match status" value="1"/>
</dbReference>
<reference evidence="2" key="2">
    <citation type="submission" date="2013-10" db="EMBL/GenBank/DDBJ databases">
        <authorList>
            <person name="Aslett M."/>
        </authorList>
    </citation>
    <scope>NUCLEOTIDE SEQUENCE [LARGE SCALE GENOMIC DNA]</scope>
    <source>
        <strain evidence="2">Houghton</strain>
    </source>
</reference>
<dbReference type="AlphaFoldDB" id="U6JN76"/>
<feature type="chain" id="PRO_5004672384" evidence="1">
    <location>
        <begin position="25"/>
        <end position="194"/>
    </location>
</feature>
<keyword evidence="3" id="KW-1185">Reference proteome</keyword>
<dbReference type="InterPro" id="IPR035940">
    <property type="entry name" value="CAP_sf"/>
</dbReference>
<dbReference type="RefSeq" id="XP_013349578.1">
    <property type="nucleotide sequence ID" value="XM_013494124.1"/>
</dbReference>
<protein>
    <submittedName>
        <fullName evidence="2">SAG family member</fullName>
    </submittedName>
</protein>
<dbReference type="EMBL" id="HG678657">
    <property type="protein sequence ID" value="CDJ27000.1"/>
    <property type="molecule type" value="Genomic_DNA"/>
</dbReference>
<evidence type="ECO:0000313" key="3">
    <source>
        <dbReference type="Proteomes" id="UP000030744"/>
    </source>
</evidence>
<feature type="signal peptide" evidence="1">
    <location>
        <begin position="1"/>
        <end position="24"/>
    </location>
</feature>
<dbReference type="InterPro" id="IPR021288">
    <property type="entry name" value="Surface_antigen"/>
</dbReference>
<dbReference type="Proteomes" id="UP000030744">
    <property type="component" value="Unassembled WGS sequence"/>
</dbReference>
<dbReference type="GeneID" id="25382330"/>
<sequence length="194" mass="20888">MGPIFKGTAVVCLVALSGLQPATGALSFQAQEADKDAYTSVNLARVGQMSVRIGVLTENSELTDAVKTAFIAAAAEPSAETCEESIAKVKKTHFFAQLTDAEDQEYRQAVENALKAGLKELQSYPENDEEWTKFWAKPDGANLARLLSSNSTKVGCAVGTCTQTPDELQTPETSITYLFCQMDPAAVKDKPPFE</sequence>
<evidence type="ECO:0000313" key="2">
    <source>
        <dbReference type="EMBL" id="CDJ27000.1"/>
    </source>
</evidence>
<accession>U6JN76</accession>
<reference evidence="2" key="1">
    <citation type="submission" date="2013-10" db="EMBL/GenBank/DDBJ databases">
        <title>Genomic analysis of the causative agents of coccidiosis in chickens.</title>
        <authorList>
            <person name="Reid A.J."/>
            <person name="Blake D."/>
            <person name="Billington K."/>
            <person name="Browne H."/>
            <person name="Dunn M."/>
            <person name="Hung S."/>
            <person name="Kawahara F."/>
            <person name="Miranda-Saavedra D."/>
            <person name="Mourier T."/>
            <person name="Nagra H."/>
            <person name="Otto T.D."/>
            <person name="Rawlings N."/>
            <person name="Sanchez A."/>
            <person name="Sanders M."/>
            <person name="Subramaniam C."/>
            <person name="Tay Y."/>
            <person name="Dear P."/>
            <person name="Doerig C."/>
            <person name="Gruber A."/>
            <person name="Parkinson J."/>
            <person name="Shirley M."/>
            <person name="Wan K.L."/>
            <person name="Berriman M."/>
            <person name="Tomley F."/>
            <person name="Pain A."/>
        </authorList>
    </citation>
    <scope>NUCLEOTIDE SEQUENCE [LARGE SCALE GENOMIC DNA]</scope>
    <source>
        <strain evidence="2">Houghton</strain>
    </source>
</reference>
<proteinExistence type="predicted"/>